<evidence type="ECO:0000313" key="3">
    <source>
        <dbReference type="Proteomes" id="UP001237105"/>
    </source>
</evidence>
<reference evidence="2 3" key="1">
    <citation type="submission" date="2023-05" db="EMBL/GenBank/DDBJ databases">
        <title>Draft genome sequence of Streptomyces sp. B-S-A12 isolated from a cave soil in Thailand.</title>
        <authorList>
            <person name="Chamroensaksri N."/>
            <person name="Muangham S."/>
        </authorList>
    </citation>
    <scope>NUCLEOTIDE SEQUENCE [LARGE SCALE GENOMIC DNA]</scope>
    <source>
        <strain evidence="2 3">B-S-A12</strain>
    </source>
</reference>
<evidence type="ECO:0000256" key="1">
    <source>
        <dbReference type="SAM" id="MobiDB-lite"/>
    </source>
</evidence>
<protein>
    <recommendedName>
        <fullName evidence="4">ATP-binding protein</fullName>
    </recommendedName>
</protein>
<name>A0ABT6T6N1_9ACTN</name>
<dbReference type="EMBL" id="JASCIS010000038">
    <property type="protein sequence ID" value="MDI3422547.1"/>
    <property type="molecule type" value="Genomic_DNA"/>
</dbReference>
<evidence type="ECO:0008006" key="4">
    <source>
        <dbReference type="Google" id="ProtNLM"/>
    </source>
</evidence>
<gene>
    <name evidence="2" type="ORF">QIT00_29060</name>
</gene>
<comment type="caution">
    <text evidence="2">The sequence shown here is derived from an EMBL/GenBank/DDBJ whole genome shotgun (WGS) entry which is preliminary data.</text>
</comment>
<dbReference type="Proteomes" id="UP001237105">
    <property type="component" value="Unassembled WGS sequence"/>
</dbReference>
<accession>A0ABT6T6N1</accession>
<organism evidence="2 3">
    <name type="scientific">Streptomyces luteolus</name>
    <dbReference type="NCBI Taxonomy" id="3043615"/>
    <lineage>
        <taxon>Bacteria</taxon>
        <taxon>Bacillati</taxon>
        <taxon>Actinomycetota</taxon>
        <taxon>Actinomycetes</taxon>
        <taxon>Kitasatosporales</taxon>
        <taxon>Streptomycetaceae</taxon>
        <taxon>Streptomyces</taxon>
    </lineage>
</organism>
<dbReference type="RefSeq" id="WP_282538401.1">
    <property type="nucleotide sequence ID" value="NZ_JASCIS010000038.1"/>
</dbReference>
<sequence length="76" mass="8137">MTKPAAPKRHLPTSPFKAPDTPAPKHFAVGDQVTHDTYGLGRVIGIEDGLAVLVDFGSTQQRVPSPYSKMTALKGH</sequence>
<keyword evidence="3" id="KW-1185">Reference proteome</keyword>
<evidence type="ECO:0000313" key="2">
    <source>
        <dbReference type="EMBL" id="MDI3422547.1"/>
    </source>
</evidence>
<proteinExistence type="predicted"/>
<feature type="compositionally biased region" description="Basic residues" evidence="1">
    <location>
        <begin position="1"/>
        <end position="11"/>
    </location>
</feature>
<feature type="region of interest" description="Disordered" evidence="1">
    <location>
        <begin position="1"/>
        <end position="23"/>
    </location>
</feature>